<sequence length="304" mass="33216">MLIEMQAINSQCLAGMLPECVADVIVKEAPIPPSLADVCDRGVLWEANASELLLRVPEIARLLISRREILIEPLVPDALEHLHRLLRRTPLAALLWLRGAHGCNGAAVEIDCGAVLLLGVCGSGKSSLAAALLSRGARLLADDVAPVMLDEGHRPVVAPVWPELALWPDAITSLFGNSPPQGLEQVPSDRFESPYWTVRLDRFCNRIVPLKAIYCLSTNRLGEEIQWEPVGGLQRLQSGALLSYHERICLTLGARADQLQIYGAIANVPYHNVIVPHRHLAEIEHVADGIMQALANTQELSRHG</sequence>
<evidence type="ECO:0000313" key="2">
    <source>
        <dbReference type="Proteomes" id="UP000570514"/>
    </source>
</evidence>
<accession>A0A846N093</accession>
<gene>
    <name evidence="1" type="ORF">FHS83_002301</name>
</gene>
<dbReference type="SUPFAM" id="SSF53795">
    <property type="entry name" value="PEP carboxykinase-like"/>
    <property type="match status" value="1"/>
</dbReference>
<name>A0A846N093_9PROT</name>
<evidence type="ECO:0008006" key="3">
    <source>
        <dbReference type="Google" id="ProtNLM"/>
    </source>
</evidence>
<dbReference type="InterPro" id="IPR027417">
    <property type="entry name" value="P-loop_NTPase"/>
</dbReference>
<dbReference type="EMBL" id="JAASRM010000001">
    <property type="protein sequence ID" value="NIK88983.1"/>
    <property type="molecule type" value="Genomic_DNA"/>
</dbReference>
<evidence type="ECO:0000313" key="1">
    <source>
        <dbReference type="EMBL" id="NIK88983.1"/>
    </source>
</evidence>
<reference evidence="1 2" key="1">
    <citation type="submission" date="2020-03" db="EMBL/GenBank/DDBJ databases">
        <title>Genomic Encyclopedia of Type Strains, Phase IV (KMG-IV): sequencing the most valuable type-strain genomes for metagenomic binning, comparative biology and taxonomic classification.</title>
        <authorList>
            <person name="Goeker M."/>
        </authorList>
    </citation>
    <scope>NUCLEOTIDE SEQUENCE [LARGE SCALE GENOMIC DNA]</scope>
    <source>
        <strain evidence="1 2">DSM 19867</strain>
    </source>
</reference>
<comment type="caution">
    <text evidence="1">The sequence shown here is derived from an EMBL/GenBank/DDBJ whole genome shotgun (WGS) entry which is preliminary data.</text>
</comment>
<dbReference type="RefSeq" id="WP_167083110.1">
    <property type="nucleotide sequence ID" value="NZ_BAAADC010000001.1"/>
</dbReference>
<proteinExistence type="predicted"/>
<dbReference type="AlphaFoldDB" id="A0A846N093"/>
<protein>
    <recommendedName>
        <fullName evidence="3">HPr kinase/phosphorylase C-terminal domain-containing protein</fullName>
    </recommendedName>
</protein>
<organism evidence="1 2">
    <name type="scientific">Rhizomicrobium palustre</name>
    <dbReference type="NCBI Taxonomy" id="189966"/>
    <lineage>
        <taxon>Bacteria</taxon>
        <taxon>Pseudomonadati</taxon>
        <taxon>Pseudomonadota</taxon>
        <taxon>Alphaproteobacteria</taxon>
        <taxon>Micropepsales</taxon>
        <taxon>Micropepsaceae</taxon>
        <taxon>Rhizomicrobium</taxon>
    </lineage>
</organism>
<keyword evidence="2" id="KW-1185">Reference proteome</keyword>
<dbReference type="Gene3D" id="3.40.50.300">
    <property type="entry name" value="P-loop containing nucleotide triphosphate hydrolases"/>
    <property type="match status" value="1"/>
</dbReference>
<dbReference type="Proteomes" id="UP000570514">
    <property type="component" value="Unassembled WGS sequence"/>
</dbReference>